<dbReference type="EMBL" id="BLVO01000004">
    <property type="protein sequence ID" value="GFM31983.1"/>
    <property type="molecule type" value="Genomic_DNA"/>
</dbReference>
<keyword evidence="7 11" id="KW-0573">Peptidoglycan synthesis</keyword>
<keyword evidence="2 11" id="KW-1003">Cell membrane</keyword>
<dbReference type="PROSITE" id="PS00428">
    <property type="entry name" value="FTSW_RODA_SPOVE"/>
    <property type="match status" value="1"/>
</dbReference>
<evidence type="ECO:0000256" key="4">
    <source>
        <dbReference type="ARBA" id="ARBA00022679"/>
    </source>
</evidence>
<dbReference type="HAMAP" id="MF_02079">
    <property type="entry name" value="PGT_RodA"/>
    <property type="match status" value="1"/>
</dbReference>
<comment type="caution">
    <text evidence="12">The sequence shown here is derived from an EMBL/GenBank/DDBJ whole genome shotgun (WGS) entry which is preliminary data.</text>
</comment>
<evidence type="ECO:0000256" key="8">
    <source>
        <dbReference type="ARBA" id="ARBA00022989"/>
    </source>
</evidence>
<feature type="transmembrane region" description="Helical" evidence="11">
    <location>
        <begin position="12"/>
        <end position="31"/>
    </location>
</feature>
<keyword evidence="3 11" id="KW-0328">Glycosyltransferase</keyword>
<dbReference type="GO" id="GO:0008360">
    <property type="term" value="P:regulation of cell shape"/>
    <property type="evidence" value="ECO:0007669"/>
    <property type="project" value="UniProtKB-KW"/>
</dbReference>
<name>A0A7J0BE40_9BACT</name>
<keyword evidence="13" id="KW-1185">Reference proteome</keyword>
<evidence type="ECO:0000256" key="11">
    <source>
        <dbReference type="HAMAP-Rule" id="MF_02079"/>
    </source>
</evidence>
<keyword evidence="5 11" id="KW-0812">Transmembrane</keyword>
<dbReference type="InterPro" id="IPR011923">
    <property type="entry name" value="RodA/MrdB"/>
</dbReference>
<dbReference type="Pfam" id="PF01098">
    <property type="entry name" value="FTSW_RODA_SPOVE"/>
    <property type="match status" value="1"/>
</dbReference>
<keyword evidence="9 11" id="KW-0472">Membrane</keyword>
<comment type="function">
    <text evidence="11">Peptidoglycan polymerase that is essential for cell wall elongation.</text>
</comment>
<feature type="transmembrane region" description="Helical" evidence="11">
    <location>
        <begin position="52"/>
        <end position="70"/>
    </location>
</feature>
<keyword evidence="8 11" id="KW-1133">Transmembrane helix</keyword>
<evidence type="ECO:0000256" key="3">
    <source>
        <dbReference type="ARBA" id="ARBA00022676"/>
    </source>
</evidence>
<dbReference type="GO" id="GO:0009252">
    <property type="term" value="P:peptidoglycan biosynthetic process"/>
    <property type="evidence" value="ECO:0007669"/>
    <property type="project" value="UniProtKB-UniRule"/>
</dbReference>
<evidence type="ECO:0000313" key="12">
    <source>
        <dbReference type="EMBL" id="GFM31983.1"/>
    </source>
</evidence>
<feature type="transmembrane region" description="Helical" evidence="11">
    <location>
        <begin position="137"/>
        <end position="156"/>
    </location>
</feature>
<gene>
    <name evidence="11 12" type="primary">rodA</name>
    <name evidence="12" type="ORF">DSM101010T_03480</name>
</gene>
<protein>
    <recommendedName>
        <fullName evidence="11">Peptidoglycan glycosyltransferase RodA</fullName>
        <shortName evidence="11">PGT</shortName>
        <ecNumber evidence="11">2.4.99.28</ecNumber>
    </recommendedName>
    <alternativeName>
        <fullName evidence="11">Cell elongation protein RodA</fullName>
    </alternativeName>
    <alternativeName>
        <fullName evidence="11">Cell wall polymerase</fullName>
    </alternativeName>
    <alternativeName>
        <fullName evidence="11">Peptidoglycan polymerase</fullName>
        <shortName evidence="11">PG polymerase</shortName>
    </alternativeName>
</protein>
<reference evidence="12 13" key="1">
    <citation type="submission" date="2020-05" db="EMBL/GenBank/DDBJ databases">
        <title>Draft genome sequence of Desulfovibrio sp. strain HN2T.</title>
        <authorList>
            <person name="Ueno A."/>
            <person name="Tamazawa S."/>
            <person name="Tamamura S."/>
            <person name="Murakami T."/>
            <person name="Kiyama T."/>
            <person name="Inomata H."/>
            <person name="Amano Y."/>
            <person name="Miyakawa K."/>
            <person name="Tamaki H."/>
            <person name="Naganuma T."/>
            <person name="Kaneko K."/>
        </authorList>
    </citation>
    <scope>NUCLEOTIDE SEQUENCE [LARGE SCALE GENOMIC DNA]</scope>
    <source>
        <strain evidence="12 13">HN2</strain>
    </source>
</reference>
<dbReference type="GO" id="GO:0032153">
    <property type="term" value="C:cell division site"/>
    <property type="evidence" value="ECO:0007669"/>
    <property type="project" value="TreeGrafter"/>
</dbReference>
<comment type="pathway">
    <text evidence="11">Cell wall biogenesis; peptidoglycan biosynthesis.</text>
</comment>
<evidence type="ECO:0000256" key="10">
    <source>
        <dbReference type="ARBA" id="ARBA00023316"/>
    </source>
</evidence>
<dbReference type="NCBIfam" id="TIGR02210">
    <property type="entry name" value="rodA_shape"/>
    <property type="match status" value="1"/>
</dbReference>
<evidence type="ECO:0000313" key="13">
    <source>
        <dbReference type="Proteomes" id="UP000503840"/>
    </source>
</evidence>
<dbReference type="GO" id="GO:0051301">
    <property type="term" value="P:cell division"/>
    <property type="evidence" value="ECO:0007669"/>
    <property type="project" value="InterPro"/>
</dbReference>
<dbReference type="PANTHER" id="PTHR30474:SF1">
    <property type="entry name" value="PEPTIDOGLYCAN GLYCOSYLTRANSFERASE MRDB"/>
    <property type="match status" value="1"/>
</dbReference>
<keyword evidence="6 11" id="KW-0133">Cell shape</keyword>
<feature type="transmembrane region" description="Helical" evidence="11">
    <location>
        <begin position="339"/>
        <end position="360"/>
    </location>
</feature>
<proteinExistence type="inferred from homology"/>
<organism evidence="12 13">
    <name type="scientific">Desulfovibrio subterraneus</name>
    <dbReference type="NCBI Taxonomy" id="2718620"/>
    <lineage>
        <taxon>Bacteria</taxon>
        <taxon>Pseudomonadati</taxon>
        <taxon>Thermodesulfobacteriota</taxon>
        <taxon>Desulfovibrionia</taxon>
        <taxon>Desulfovibrionales</taxon>
        <taxon>Desulfovibrionaceae</taxon>
        <taxon>Desulfovibrio</taxon>
    </lineage>
</organism>
<accession>A0A7J0BE40</accession>
<dbReference type="UniPathway" id="UPA00219"/>
<comment type="similarity">
    <text evidence="11">Belongs to the SEDS family. MrdB/RodA subfamily.</text>
</comment>
<feature type="transmembrane region" description="Helical" evidence="11">
    <location>
        <begin position="185"/>
        <end position="204"/>
    </location>
</feature>
<dbReference type="InterPro" id="IPR001182">
    <property type="entry name" value="FtsW/RodA"/>
</dbReference>
<dbReference type="EC" id="2.4.99.28" evidence="11"/>
<evidence type="ECO:0000256" key="1">
    <source>
        <dbReference type="ARBA" id="ARBA00004141"/>
    </source>
</evidence>
<dbReference type="Proteomes" id="UP000503840">
    <property type="component" value="Unassembled WGS sequence"/>
</dbReference>
<evidence type="ECO:0000256" key="9">
    <source>
        <dbReference type="ARBA" id="ARBA00023136"/>
    </source>
</evidence>
<dbReference type="GO" id="GO:0005886">
    <property type="term" value="C:plasma membrane"/>
    <property type="evidence" value="ECO:0007669"/>
    <property type="project" value="UniProtKB-SubCell"/>
</dbReference>
<sequence length="370" mass="41134">MAIDRRLLTHMNWGLVLMTFILFCVGVLNLYSASAFMSEEGIAMSSFYQKQLLWGGVGLGGMLLAMVLDYRHWRSLAWPMFILTVVLLAMVPVAGKTIYGAKRWISLGFFNLQPSEIAKIAAILMAAKLLARNSHPLGWGEFIKVVGICLIPAVFILKQPDLGTTLNMLLNVGGIILFRGLSKGVFRTCLIAGPACLPLGWMFMKEYQKQRVLTFLNPGDDPLGSGYHIIQSQIAIGSGEMWGKGFMEGTQSQLRFLPEKHTDFAFAVFGEEWGFVGCLILLVLFCLFLLAIFNTARDAKDRFGSFLSAGVFFYFFWQFLINMGMVMGLMPVVGIPLPFISYGGSATLVNFCLIGLVLNVSMRRFVFKTN</sequence>
<dbReference type="GO" id="GO:0015648">
    <property type="term" value="F:lipid-linked peptidoglycan transporter activity"/>
    <property type="evidence" value="ECO:0007669"/>
    <property type="project" value="TreeGrafter"/>
</dbReference>
<evidence type="ECO:0000256" key="6">
    <source>
        <dbReference type="ARBA" id="ARBA00022960"/>
    </source>
</evidence>
<dbReference type="PANTHER" id="PTHR30474">
    <property type="entry name" value="CELL CYCLE PROTEIN"/>
    <property type="match status" value="1"/>
</dbReference>
<evidence type="ECO:0000256" key="7">
    <source>
        <dbReference type="ARBA" id="ARBA00022984"/>
    </source>
</evidence>
<evidence type="ECO:0000256" key="2">
    <source>
        <dbReference type="ARBA" id="ARBA00022475"/>
    </source>
</evidence>
<keyword evidence="10 11" id="KW-0961">Cell wall biogenesis/degradation</keyword>
<evidence type="ECO:0000256" key="5">
    <source>
        <dbReference type="ARBA" id="ARBA00022692"/>
    </source>
</evidence>
<dbReference type="GO" id="GO:0008955">
    <property type="term" value="F:peptidoglycan glycosyltransferase activity"/>
    <property type="evidence" value="ECO:0007669"/>
    <property type="project" value="UniProtKB-UniRule"/>
</dbReference>
<dbReference type="InterPro" id="IPR018365">
    <property type="entry name" value="Cell_cycle_FtsW-rel_CS"/>
</dbReference>
<keyword evidence="4 11" id="KW-0808">Transferase</keyword>
<comment type="catalytic activity">
    <reaction evidence="11">
        <text>[GlcNAc-(1-&gt;4)-Mur2Ac(oyl-L-Ala-gamma-D-Glu-L-Lys-D-Ala-D-Ala)](n)-di-trans,octa-cis-undecaprenyl diphosphate + beta-D-GlcNAc-(1-&gt;4)-Mur2Ac(oyl-L-Ala-gamma-D-Glu-L-Lys-D-Ala-D-Ala)-di-trans,octa-cis-undecaprenyl diphosphate = [GlcNAc-(1-&gt;4)-Mur2Ac(oyl-L-Ala-gamma-D-Glu-L-Lys-D-Ala-D-Ala)](n+1)-di-trans,octa-cis-undecaprenyl diphosphate + di-trans,octa-cis-undecaprenyl diphosphate + H(+)</text>
        <dbReference type="Rhea" id="RHEA:23708"/>
        <dbReference type="Rhea" id="RHEA-COMP:9602"/>
        <dbReference type="Rhea" id="RHEA-COMP:9603"/>
        <dbReference type="ChEBI" id="CHEBI:15378"/>
        <dbReference type="ChEBI" id="CHEBI:58405"/>
        <dbReference type="ChEBI" id="CHEBI:60033"/>
        <dbReference type="ChEBI" id="CHEBI:78435"/>
        <dbReference type="EC" id="2.4.99.28"/>
    </reaction>
</comment>
<feature type="transmembrane region" description="Helical" evidence="11">
    <location>
        <begin position="273"/>
        <end position="293"/>
    </location>
</feature>
<feature type="transmembrane region" description="Helical" evidence="11">
    <location>
        <begin position="305"/>
        <end position="327"/>
    </location>
</feature>
<dbReference type="GO" id="GO:0071555">
    <property type="term" value="P:cell wall organization"/>
    <property type="evidence" value="ECO:0007669"/>
    <property type="project" value="UniProtKB-KW"/>
</dbReference>
<dbReference type="AlphaFoldDB" id="A0A7J0BE40"/>
<feature type="transmembrane region" description="Helical" evidence="11">
    <location>
        <begin position="76"/>
        <end position="95"/>
    </location>
</feature>
<comment type="subcellular location">
    <subcellularLocation>
        <location evidence="11">Cell membrane</location>
        <topology evidence="11">Multi-pass membrane protein</topology>
    </subcellularLocation>
    <subcellularLocation>
        <location evidence="1">Membrane</location>
        <topology evidence="1">Multi-pass membrane protein</topology>
    </subcellularLocation>
</comment>